<feature type="domain" description="Aldehyde dehydrogenase" evidence="3">
    <location>
        <begin position="2"/>
        <end position="78"/>
    </location>
</feature>
<gene>
    <name evidence="4" type="ORF">EIG94_17750</name>
</gene>
<dbReference type="InterPro" id="IPR016163">
    <property type="entry name" value="Ald_DH_C"/>
</dbReference>
<dbReference type="RefSeq" id="WP_130133478.1">
    <property type="nucleotide sequence ID" value="NZ_RQTC01000853.1"/>
</dbReference>
<keyword evidence="2" id="KW-0560">Oxidoreductase</keyword>
<dbReference type="InterPro" id="IPR015590">
    <property type="entry name" value="Aldehyde_DH_dom"/>
</dbReference>
<dbReference type="EMBL" id="RQTC01000853">
    <property type="protein sequence ID" value="RZH87021.1"/>
    <property type="molecule type" value="Genomic_DNA"/>
</dbReference>
<feature type="non-terminal residue" evidence="4">
    <location>
        <position position="1"/>
    </location>
</feature>
<dbReference type="PANTHER" id="PTHR43570:SF16">
    <property type="entry name" value="ALDEHYDE DEHYDROGENASE TYPE III, ISOFORM Q"/>
    <property type="match status" value="1"/>
</dbReference>
<protein>
    <submittedName>
        <fullName evidence="4">Aldehyde dehydrogenase family protein</fullName>
    </submittedName>
</protein>
<accession>A0AB74E3Y1</accession>
<reference evidence="4 5" key="1">
    <citation type="submission" date="2018-11" db="EMBL/GenBank/DDBJ databases">
        <title>Genomic profiling of Staphylococcus species from a Poultry farm system in KwaZulu-Natal, South Africa.</title>
        <authorList>
            <person name="Amoako D.G."/>
            <person name="Somboro A.M."/>
            <person name="Abia A.L.K."/>
            <person name="Bester L.A."/>
            <person name="Essack S.Y."/>
        </authorList>
    </citation>
    <scope>NUCLEOTIDE SEQUENCE [LARGE SCALE GENOMIC DNA]</scope>
    <source>
        <strain evidence="4 5">SA9</strain>
    </source>
</reference>
<proteinExistence type="inferred from homology"/>
<comment type="similarity">
    <text evidence="1">Belongs to the aldehyde dehydrogenase family.</text>
</comment>
<dbReference type="GO" id="GO:0006081">
    <property type="term" value="P:aldehyde metabolic process"/>
    <property type="evidence" value="ECO:0007669"/>
    <property type="project" value="InterPro"/>
</dbReference>
<feature type="non-terminal residue" evidence="4">
    <location>
        <position position="79"/>
    </location>
</feature>
<comment type="caution">
    <text evidence="4">The sequence shown here is derived from an EMBL/GenBank/DDBJ whole genome shotgun (WGS) entry which is preliminary data.</text>
</comment>
<dbReference type="PANTHER" id="PTHR43570">
    <property type="entry name" value="ALDEHYDE DEHYDROGENASE"/>
    <property type="match status" value="1"/>
</dbReference>
<dbReference type="GO" id="GO:0005737">
    <property type="term" value="C:cytoplasm"/>
    <property type="evidence" value="ECO:0007669"/>
    <property type="project" value="TreeGrafter"/>
</dbReference>
<organism evidence="4 5">
    <name type="scientific">Staphylococcus aureus</name>
    <dbReference type="NCBI Taxonomy" id="1280"/>
    <lineage>
        <taxon>Bacteria</taxon>
        <taxon>Bacillati</taxon>
        <taxon>Bacillota</taxon>
        <taxon>Bacilli</taxon>
        <taxon>Bacillales</taxon>
        <taxon>Staphylococcaceae</taxon>
        <taxon>Staphylococcus</taxon>
    </lineage>
</organism>
<evidence type="ECO:0000259" key="3">
    <source>
        <dbReference type="Pfam" id="PF00171"/>
    </source>
</evidence>
<name>A0AB74E3Y1_STAAU</name>
<dbReference type="GO" id="GO:0004029">
    <property type="term" value="F:aldehyde dehydrogenase (NAD+) activity"/>
    <property type="evidence" value="ECO:0007669"/>
    <property type="project" value="TreeGrafter"/>
</dbReference>
<dbReference type="Proteomes" id="UP000293434">
    <property type="component" value="Unassembled WGS sequence"/>
</dbReference>
<dbReference type="InterPro" id="IPR016161">
    <property type="entry name" value="Ald_DH/histidinol_DH"/>
</dbReference>
<evidence type="ECO:0000256" key="2">
    <source>
        <dbReference type="ARBA" id="ARBA00023002"/>
    </source>
</evidence>
<dbReference type="AlphaFoldDB" id="A0AB74E3Y1"/>
<dbReference type="SUPFAM" id="SSF53720">
    <property type="entry name" value="ALDH-like"/>
    <property type="match status" value="1"/>
</dbReference>
<evidence type="ECO:0000256" key="1">
    <source>
        <dbReference type="ARBA" id="ARBA00009986"/>
    </source>
</evidence>
<dbReference type="InterPro" id="IPR012394">
    <property type="entry name" value="Aldehyde_DH_NAD(P)"/>
</dbReference>
<dbReference type="Gene3D" id="3.40.309.10">
    <property type="entry name" value="Aldehyde Dehydrogenase, Chain A, domain 2"/>
    <property type="match status" value="1"/>
</dbReference>
<sequence length="79" mass="8839">SRYVSPTIVKDVKTEDPLMQEEIFGPILPLMTYTELDAAIDFIAERPKPLALYLFSEDENCTDRVLNELSFGGGAINDT</sequence>
<dbReference type="Pfam" id="PF00171">
    <property type="entry name" value="Aldedh"/>
    <property type="match status" value="1"/>
</dbReference>
<evidence type="ECO:0000313" key="4">
    <source>
        <dbReference type="EMBL" id="RZH87021.1"/>
    </source>
</evidence>
<evidence type="ECO:0000313" key="5">
    <source>
        <dbReference type="Proteomes" id="UP000293434"/>
    </source>
</evidence>